<feature type="domain" description="Glycosyl transferase family 1" evidence="1">
    <location>
        <begin position="174"/>
        <end position="305"/>
    </location>
</feature>
<evidence type="ECO:0000259" key="1">
    <source>
        <dbReference type="Pfam" id="PF00534"/>
    </source>
</evidence>
<name>S7T1Q1_9BACT</name>
<reference evidence="2 3" key="1">
    <citation type="journal article" date="2013" name="Genome Announc.">
        <title>Draft genome sequences for three mercury-methylating, sulfate-reducing bacteria.</title>
        <authorList>
            <person name="Brown S.D."/>
            <person name="Hurt R.A.Jr."/>
            <person name="Gilmour C.C."/>
            <person name="Elias D.A."/>
        </authorList>
    </citation>
    <scope>NUCLEOTIDE SEQUENCE [LARGE SCALE GENOMIC DNA]</scope>
    <source>
        <strain evidence="2 3">DSM 16529</strain>
    </source>
</reference>
<dbReference type="EMBL" id="ATHI01000030">
    <property type="protein sequence ID" value="EPR31002.1"/>
    <property type="molecule type" value="Genomic_DNA"/>
</dbReference>
<keyword evidence="3" id="KW-1185">Reference proteome</keyword>
<comment type="caution">
    <text evidence="2">The sequence shown here is derived from an EMBL/GenBank/DDBJ whole genome shotgun (WGS) entry which is preliminary data.</text>
</comment>
<keyword evidence="2" id="KW-0808">Transferase</keyword>
<dbReference type="STRING" id="1121439.dsat_1129"/>
<dbReference type="InterPro" id="IPR001296">
    <property type="entry name" value="Glyco_trans_1"/>
</dbReference>
<dbReference type="OrthoDB" id="9790710at2"/>
<dbReference type="AlphaFoldDB" id="S7T1Q1"/>
<dbReference type="RefSeq" id="WP_020887826.1">
    <property type="nucleotide sequence ID" value="NZ_ATHI01000030.1"/>
</dbReference>
<dbReference type="GO" id="GO:0016757">
    <property type="term" value="F:glycosyltransferase activity"/>
    <property type="evidence" value="ECO:0007669"/>
    <property type="project" value="InterPro"/>
</dbReference>
<dbReference type="CDD" id="cd03811">
    <property type="entry name" value="GT4_GT28_WabH-like"/>
    <property type="match status" value="1"/>
</dbReference>
<protein>
    <submittedName>
        <fullName evidence="2">Glycosyl transferase group 1</fullName>
    </submittedName>
</protein>
<dbReference type="Gene3D" id="3.40.50.2000">
    <property type="entry name" value="Glycogen Phosphorylase B"/>
    <property type="match status" value="2"/>
</dbReference>
<sequence>MNVCFVNSTRRWGGVKTWTLDAAARLQAMGHGVSIVCREGTFADASAARGLNVSARRFGLDYSPLMIAFFLHHFKMHGVQVVVCNVGKDLRTAGVAARLAGLPVVHRVGLPRDMRDTLKVRLTHRFVRPRLLSPCEFIKNGMLAEVSFLAPEEITVIRTGKECAAAPPAPRDHDGPRRLVVTSQLNPDKGHADLLHALAALAGEGLDYRLDVVGEGSSEHALRELGRSLGIDDRLTFHGFQSNVRAFLERADVFVLPSRSEGLPNTLLEAMAFGLLPVARDVGGLREVWPTALAPFLADPKQGDSLRGDDLREPLRQALTCDPEKFAKHRLAAWRACRENFDLKTQSKRLADWLSQLAGQSAHKPKP</sequence>
<accession>S7T1Q1</accession>
<proteinExistence type="predicted"/>
<evidence type="ECO:0000313" key="3">
    <source>
        <dbReference type="Proteomes" id="UP000014975"/>
    </source>
</evidence>
<gene>
    <name evidence="2" type="ORF">dsat_1129</name>
</gene>
<dbReference type="PATRIC" id="fig|1121439.3.peg.2507"/>
<organism evidence="2 3">
    <name type="scientific">Alkalidesulfovibrio alkalitolerans DSM 16529</name>
    <dbReference type="NCBI Taxonomy" id="1121439"/>
    <lineage>
        <taxon>Bacteria</taxon>
        <taxon>Pseudomonadati</taxon>
        <taxon>Thermodesulfobacteriota</taxon>
        <taxon>Desulfovibrionia</taxon>
        <taxon>Desulfovibrionales</taxon>
        <taxon>Desulfovibrionaceae</taxon>
        <taxon>Alkalidesulfovibrio</taxon>
    </lineage>
</organism>
<evidence type="ECO:0000313" key="2">
    <source>
        <dbReference type="EMBL" id="EPR31002.1"/>
    </source>
</evidence>
<dbReference type="Pfam" id="PF00534">
    <property type="entry name" value="Glycos_transf_1"/>
    <property type="match status" value="1"/>
</dbReference>
<dbReference type="PANTHER" id="PTHR12526:SF636">
    <property type="entry name" value="BLL3647 PROTEIN"/>
    <property type="match status" value="1"/>
</dbReference>
<dbReference type="Proteomes" id="UP000014975">
    <property type="component" value="Unassembled WGS sequence"/>
</dbReference>
<dbReference type="SUPFAM" id="SSF53756">
    <property type="entry name" value="UDP-Glycosyltransferase/glycogen phosphorylase"/>
    <property type="match status" value="1"/>
</dbReference>
<dbReference type="eggNOG" id="COG0438">
    <property type="taxonomic scope" value="Bacteria"/>
</dbReference>
<dbReference type="PANTHER" id="PTHR12526">
    <property type="entry name" value="GLYCOSYLTRANSFERASE"/>
    <property type="match status" value="1"/>
</dbReference>